<dbReference type="NCBIfam" id="TIGR03696">
    <property type="entry name" value="Rhs_assc_core"/>
    <property type="match status" value="1"/>
</dbReference>
<dbReference type="EMBL" id="JAPHQB010000065">
    <property type="protein sequence ID" value="MCX2803377.1"/>
    <property type="molecule type" value="Genomic_DNA"/>
</dbReference>
<dbReference type="RefSeq" id="WP_266066765.1">
    <property type="nucleotide sequence ID" value="NZ_JAPHQB010000065.1"/>
</dbReference>
<evidence type="ECO:0008006" key="3">
    <source>
        <dbReference type="Google" id="ProtNLM"/>
    </source>
</evidence>
<gene>
    <name evidence="1" type="ORF">OQJ68_16490</name>
</gene>
<dbReference type="InterPro" id="IPR022385">
    <property type="entry name" value="Rhs_assc_core"/>
</dbReference>
<protein>
    <recommendedName>
        <fullName evidence="3">RHS repeat-associated core domain-containing protein</fullName>
    </recommendedName>
</protein>
<dbReference type="Proteomes" id="UP001209730">
    <property type="component" value="Unassembled WGS sequence"/>
</dbReference>
<name>A0AB35I2Q0_MICTH</name>
<proteinExistence type="predicted"/>
<comment type="caution">
    <text evidence="1">The sequence shown here is derived from an EMBL/GenBank/DDBJ whole genome shotgun (WGS) entry which is preliminary data.</text>
</comment>
<evidence type="ECO:0000313" key="2">
    <source>
        <dbReference type="Proteomes" id="UP001209730"/>
    </source>
</evidence>
<dbReference type="Gene3D" id="2.180.10.10">
    <property type="entry name" value="RHS repeat-associated core"/>
    <property type="match status" value="1"/>
</dbReference>
<feature type="non-terminal residue" evidence="1">
    <location>
        <position position="1"/>
    </location>
</feature>
<dbReference type="AlphaFoldDB" id="A0AB35I2Q0"/>
<evidence type="ECO:0000313" key="1">
    <source>
        <dbReference type="EMBL" id="MCX2803377.1"/>
    </source>
</evidence>
<organism evidence="1 2">
    <name type="scientific">Microbulbifer thermotolerans</name>
    <dbReference type="NCBI Taxonomy" id="252514"/>
    <lineage>
        <taxon>Bacteria</taxon>
        <taxon>Pseudomonadati</taxon>
        <taxon>Pseudomonadota</taxon>
        <taxon>Gammaproteobacteria</taxon>
        <taxon>Cellvibrionales</taxon>
        <taxon>Microbulbiferaceae</taxon>
        <taxon>Microbulbifer</taxon>
    </lineage>
</organism>
<accession>A0AB35I2Q0</accession>
<reference evidence="1" key="1">
    <citation type="submission" date="2022-11" db="EMBL/GenBank/DDBJ databases">
        <title>Chitin-degrading and fungicidal potential of chitinolytic bacterial strains from marine environment of the Pacific Ocean regions.</title>
        <authorList>
            <person name="Pentekhina I."/>
            <person name="Nedashkovskaya O."/>
            <person name="Seitkalieva A."/>
            <person name="Podvolotskaya A."/>
            <person name="Tekutyeva L."/>
            <person name="Balabanova L."/>
        </authorList>
    </citation>
    <scope>NUCLEOTIDE SEQUENCE</scope>
    <source>
        <strain evidence="1">KMM 6838</strain>
    </source>
</reference>
<sequence length="198" mass="21811">DPEVGAFTQQDPIGLLGGINNYQYVPNPVGWVDPYGLTCKEEALDSYVPNNPNRGLTFVGENLGTPRNSAMQAARDFESGTTGAFSDIVTRQRQVPALRYDNPNPNGAPFVKFDGYQQLDDGVIELIDSKTRIVPFSTREGPFISPSVRDGLVRKSEALSQNPGYRGVIELPTTEARREAQQVLRQLGITNISTRVRQ</sequence>